<evidence type="ECO:0000313" key="4">
    <source>
        <dbReference type="Proteomes" id="UP000327493"/>
    </source>
</evidence>
<protein>
    <submittedName>
        <fullName evidence="3">Uncharacterized protein</fullName>
    </submittedName>
</protein>
<accession>A0A5J5CZN6</accession>
<feature type="region of interest" description="Disordered" evidence="1">
    <location>
        <begin position="1"/>
        <end position="21"/>
    </location>
</feature>
<keyword evidence="2" id="KW-1133">Transmembrane helix</keyword>
<comment type="caution">
    <text evidence="3">The sequence shown here is derived from an EMBL/GenBank/DDBJ whole genome shotgun (WGS) entry which is preliminary data.</text>
</comment>
<keyword evidence="2" id="KW-0812">Transmembrane</keyword>
<gene>
    <name evidence="3" type="ORF">FQN60_007639</name>
</gene>
<evidence type="ECO:0000256" key="2">
    <source>
        <dbReference type="SAM" id="Phobius"/>
    </source>
</evidence>
<sequence>MSQHRSGASVLGAGRPLSRGGRTSQELCRAASGSSHLLLRPQTQLLQKVGCLHNQVALIIYRGKKYIFAYLVQTVDSYFFASEQLGGFLYITCRSKQTPSESCCWGLSHCVVQERTLLSIHSVLLGPESLLDLLLSDRLFLRAFMGCAGFTCSKHSLCVLNILYVVVGGIIGVGVFLFFVALAGLIGAMKHHQCLLSHQQRAAGFCRLMRIHGEQEGGCFVELKKQDNSLR</sequence>
<name>A0A5J5CZN6_9PERO</name>
<keyword evidence="4" id="KW-1185">Reference proteome</keyword>
<feature type="transmembrane region" description="Helical" evidence="2">
    <location>
        <begin position="162"/>
        <end position="188"/>
    </location>
</feature>
<evidence type="ECO:0000313" key="3">
    <source>
        <dbReference type="EMBL" id="KAA8586070.1"/>
    </source>
</evidence>
<dbReference type="Proteomes" id="UP000327493">
    <property type="component" value="Chromosome 14"/>
</dbReference>
<proteinExistence type="predicted"/>
<keyword evidence="2" id="KW-0472">Membrane</keyword>
<organism evidence="3 4">
    <name type="scientific">Etheostoma spectabile</name>
    <name type="common">orangethroat darter</name>
    <dbReference type="NCBI Taxonomy" id="54343"/>
    <lineage>
        <taxon>Eukaryota</taxon>
        <taxon>Metazoa</taxon>
        <taxon>Chordata</taxon>
        <taxon>Craniata</taxon>
        <taxon>Vertebrata</taxon>
        <taxon>Euteleostomi</taxon>
        <taxon>Actinopterygii</taxon>
        <taxon>Neopterygii</taxon>
        <taxon>Teleostei</taxon>
        <taxon>Neoteleostei</taxon>
        <taxon>Acanthomorphata</taxon>
        <taxon>Eupercaria</taxon>
        <taxon>Perciformes</taxon>
        <taxon>Percoidei</taxon>
        <taxon>Percidae</taxon>
        <taxon>Etheostomatinae</taxon>
        <taxon>Etheostoma</taxon>
    </lineage>
</organism>
<dbReference type="AlphaFoldDB" id="A0A5J5CZN6"/>
<dbReference type="EMBL" id="VOFY01000014">
    <property type="protein sequence ID" value="KAA8586070.1"/>
    <property type="molecule type" value="Genomic_DNA"/>
</dbReference>
<reference evidence="3 4" key="1">
    <citation type="submission" date="2019-08" db="EMBL/GenBank/DDBJ databases">
        <title>A chromosome-level genome assembly, high-density linkage maps, and genome scans reveal the genomic architecture of hybrid incompatibilities underlying speciation via character displacement in darters (Percidae: Etheostominae).</title>
        <authorList>
            <person name="Moran R.L."/>
            <person name="Catchen J.M."/>
            <person name="Fuller R.C."/>
        </authorList>
    </citation>
    <scope>NUCLEOTIDE SEQUENCE [LARGE SCALE GENOMIC DNA]</scope>
    <source>
        <strain evidence="3">EspeVRDwgs_2016</strain>
        <tissue evidence="3">Muscle</tissue>
    </source>
</reference>
<evidence type="ECO:0000256" key="1">
    <source>
        <dbReference type="SAM" id="MobiDB-lite"/>
    </source>
</evidence>